<reference evidence="2 3" key="1">
    <citation type="submission" date="2018-11" db="EMBL/GenBank/DDBJ databases">
        <authorList>
            <consortium name="Pathogen Informatics"/>
        </authorList>
    </citation>
    <scope>NUCLEOTIDE SEQUENCE [LARGE SCALE GENOMIC DNA]</scope>
</reference>
<keyword evidence="1" id="KW-0472">Membrane</keyword>
<name>A0A3P7JJ08_STRVU</name>
<proteinExistence type="predicted"/>
<dbReference type="OrthoDB" id="5834857at2759"/>
<organism evidence="2 3">
    <name type="scientific">Strongylus vulgaris</name>
    <name type="common">Blood worm</name>
    <dbReference type="NCBI Taxonomy" id="40348"/>
    <lineage>
        <taxon>Eukaryota</taxon>
        <taxon>Metazoa</taxon>
        <taxon>Ecdysozoa</taxon>
        <taxon>Nematoda</taxon>
        <taxon>Chromadorea</taxon>
        <taxon>Rhabditida</taxon>
        <taxon>Rhabditina</taxon>
        <taxon>Rhabditomorpha</taxon>
        <taxon>Strongyloidea</taxon>
        <taxon>Strongylidae</taxon>
        <taxon>Strongylus</taxon>
    </lineage>
</organism>
<dbReference type="Proteomes" id="UP000270094">
    <property type="component" value="Unassembled WGS sequence"/>
</dbReference>
<accession>A0A3P7JJ08</accession>
<evidence type="ECO:0000256" key="1">
    <source>
        <dbReference type="SAM" id="Phobius"/>
    </source>
</evidence>
<dbReference type="AlphaFoldDB" id="A0A3P7JJ08"/>
<keyword evidence="3" id="KW-1185">Reference proteome</keyword>
<keyword evidence="1" id="KW-1133">Transmembrane helix</keyword>
<evidence type="ECO:0000313" key="2">
    <source>
        <dbReference type="EMBL" id="VDM80853.1"/>
    </source>
</evidence>
<dbReference type="EMBL" id="UYYB01110380">
    <property type="protein sequence ID" value="VDM80853.1"/>
    <property type="molecule type" value="Genomic_DNA"/>
</dbReference>
<gene>
    <name evidence="2" type="ORF">SVUK_LOCUS15851</name>
</gene>
<evidence type="ECO:0000313" key="3">
    <source>
        <dbReference type="Proteomes" id="UP000270094"/>
    </source>
</evidence>
<keyword evidence="1" id="KW-0812">Transmembrane</keyword>
<protein>
    <submittedName>
        <fullName evidence="2">Uncharacterized protein</fullName>
    </submittedName>
</protein>
<feature type="transmembrane region" description="Helical" evidence="1">
    <location>
        <begin position="72"/>
        <end position="90"/>
    </location>
</feature>
<sequence length="141" mass="16347">MNITKPEEPDLRRNVSPRSQRHSYYLWRWLVIALIDVGLNAPENLSRLALILGIIEYSESELFYIYRIIAQVPYYLQFGFNGVYLALFIYDKSTRPAKRRVFESVSIDTHHLSVREREAQGLVAADQSLCDSGIEDEPCHV</sequence>